<dbReference type="Pfam" id="PF00534">
    <property type="entry name" value="Glycos_transf_1"/>
    <property type="match status" value="1"/>
</dbReference>
<dbReference type="RefSeq" id="WP_085474316.1">
    <property type="nucleotide sequence ID" value="NZ_FXAU01000008.1"/>
</dbReference>
<dbReference type="SUPFAM" id="SSF53756">
    <property type="entry name" value="UDP-Glycosyltransferase/glycogen phosphorylase"/>
    <property type="match status" value="1"/>
</dbReference>
<feature type="domain" description="Glycosyltransferase subfamily 4-like N-terminal" evidence="2">
    <location>
        <begin position="49"/>
        <end position="201"/>
    </location>
</feature>
<evidence type="ECO:0000313" key="4">
    <source>
        <dbReference type="Proteomes" id="UP000192980"/>
    </source>
</evidence>
<dbReference type="CDD" id="cd03801">
    <property type="entry name" value="GT4_PimA-like"/>
    <property type="match status" value="1"/>
</dbReference>
<feature type="domain" description="Glycosyl transferase family 1" evidence="1">
    <location>
        <begin position="209"/>
        <end position="350"/>
    </location>
</feature>
<protein>
    <submittedName>
        <fullName evidence="3">Glycosyltransferase involved in cell wall bisynthesis</fullName>
    </submittedName>
</protein>
<gene>
    <name evidence="3" type="ORF">SAMN05660862_3628</name>
</gene>
<dbReference type="GO" id="GO:0016757">
    <property type="term" value="F:glycosyltransferase activity"/>
    <property type="evidence" value="ECO:0007669"/>
    <property type="project" value="InterPro"/>
</dbReference>
<dbReference type="STRING" id="561061.SAMN05660862_3628"/>
<dbReference type="OrthoDB" id="9787111at2"/>
<evidence type="ECO:0000259" key="2">
    <source>
        <dbReference type="Pfam" id="PF13439"/>
    </source>
</evidence>
<dbReference type="Gene3D" id="3.40.50.2000">
    <property type="entry name" value="Glycogen Phosphorylase B"/>
    <property type="match status" value="2"/>
</dbReference>
<keyword evidence="4" id="KW-1185">Reference proteome</keyword>
<dbReference type="EMBL" id="FXAU01000008">
    <property type="protein sequence ID" value="SMG49147.1"/>
    <property type="molecule type" value="Genomic_DNA"/>
</dbReference>
<proteinExistence type="predicted"/>
<keyword evidence="3" id="KW-0808">Transferase</keyword>
<dbReference type="InterPro" id="IPR028098">
    <property type="entry name" value="Glyco_trans_4-like_N"/>
</dbReference>
<name>A0A1X7L6C8_9SPHI</name>
<dbReference type="AlphaFoldDB" id="A0A1X7L6C8"/>
<dbReference type="InterPro" id="IPR001296">
    <property type="entry name" value="Glyco_trans_1"/>
</dbReference>
<evidence type="ECO:0000259" key="1">
    <source>
        <dbReference type="Pfam" id="PF00534"/>
    </source>
</evidence>
<dbReference type="PANTHER" id="PTHR45947">
    <property type="entry name" value="SULFOQUINOVOSYL TRANSFERASE SQD2"/>
    <property type="match status" value="1"/>
</dbReference>
<dbReference type="Proteomes" id="UP000192980">
    <property type="component" value="Unassembled WGS sequence"/>
</dbReference>
<sequence>MRIFIIHNFYQHAGGEDFVFRKEVAELSKIHDVKTYSAQNKKGVTGLLQYFSYPFNISESRDIMREIDLFQPDIVHIHNVHYAIGPWIIRRIAQKNIPIVMTLHNFRLLCPSATLFFNGQLFTKSLQQQFPWEAVKKRVLDHSLPKTLLTAFTYWWHRKIGTWNSVDRYIVLSQFAKDLFAHSTFPVSASKFVIRPNSADVQPTNQARTADFIYIGRLSEEKGILPLLEAMAETNYTIKVYGTGPQQARVEEMQDRYPNIIYMGFQPQEQLASALSTANALIVPSVCYEGMPMTIIEAFGYSTPVLASNIGILREMVLPLYTGLSFDPYNKEDIKDVLNQWDNLENKTKDTIGTNCRMVYEKNYTVKSNLSKLLEIYDSIKH</sequence>
<evidence type="ECO:0000313" key="3">
    <source>
        <dbReference type="EMBL" id="SMG49147.1"/>
    </source>
</evidence>
<dbReference type="InterPro" id="IPR050194">
    <property type="entry name" value="Glycosyltransferase_grp1"/>
</dbReference>
<accession>A0A1X7L6C8</accession>
<dbReference type="PANTHER" id="PTHR45947:SF13">
    <property type="entry name" value="TRANSFERASE"/>
    <property type="match status" value="1"/>
</dbReference>
<organism evidence="3 4">
    <name type="scientific">Sphingobacterium psychroaquaticum</name>
    <dbReference type="NCBI Taxonomy" id="561061"/>
    <lineage>
        <taxon>Bacteria</taxon>
        <taxon>Pseudomonadati</taxon>
        <taxon>Bacteroidota</taxon>
        <taxon>Sphingobacteriia</taxon>
        <taxon>Sphingobacteriales</taxon>
        <taxon>Sphingobacteriaceae</taxon>
        <taxon>Sphingobacterium</taxon>
    </lineage>
</organism>
<dbReference type="Pfam" id="PF13439">
    <property type="entry name" value="Glyco_transf_4"/>
    <property type="match status" value="1"/>
</dbReference>
<reference evidence="3 4" key="1">
    <citation type="submission" date="2017-04" db="EMBL/GenBank/DDBJ databases">
        <authorList>
            <person name="Afonso C.L."/>
            <person name="Miller P.J."/>
            <person name="Scott M.A."/>
            <person name="Spackman E."/>
            <person name="Goraichik I."/>
            <person name="Dimitrov K.M."/>
            <person name="Suarez D.L."/>
            <person name="Swayne D.E."/>
        </authorList>
    </citation>
    <scope>NUCLEOTIDE SEQUENCE [LARGE SCALE GENOMIC DNA]</scope>
    <source>
        <strain evidence="3 4">DSM 22418</strain>
    </source>
</reference>